<dbReference type="Proteomes" id="UP000239709">
    <property type="component" value="Chromosome"/>
</dbReference>
<sequence>MPELRKNTERDRYEAVQDGQVLGYAVYRDVGGAVELPHTVVEPAYGGQGVASAIVRFALDDIQASGQRVIPACEFVAGYIQRHPQYASLVA</sequence>
<dbReference type="SUPFAM" id="SSF55729">
    <property type="entry name" value="Acyl-CoA N-acyltransferases (Nat)"/>
    <property type="match status" value="1"/>
</dbReference>
<dbReference type="InterPro" id="IPR031165">
    <property type="entry name" value="GNAT_YJDJ"/>
</dbReference>
<dbReference type="InterPro" id="IPR045057">
    <property type="entry name" value="Gcn5-rel_NAT"/>
</dbReference>
<dbReference type="PANTHER" id="PTHR31435">
    <property type="entry name" value="PROTEIN NATD1"/>
    <property type="match status" value="1"/>
</dbReference>
<accession>A0A2S0MIH1</accession>
<dbReference type="PROSITE" id="PS51186">
    <property type="entry name" value="GNAT"/>
    <property type="match status" value="1"/>
</dbReference>
<reference evidence="3 4" key="1">
    <citation type="submission" date="2018-03" db="EMBL/GenBank/DDBJ databases">
        <title>Genome sequencing of Ottowia sp.</title>
        <authorList>
            <person name="Kim S.-J."/>
            <person name="Heo J."/>
            <person name="Kwon S.-W."/>
        </authorList>
    </citation>
    <scope>NUCLEOTIDE SEQUENCE [LARGE SCALE GENOMIC DNA]</scope>
    <source>
        <strain evidence="3 4">KADR8-3</strain>
    </source>
</reference>
<dbReference type="GO" id="GO:0016747">
    <property type="term" value="F:acyltransferase activity, transferring groups other than amino-acyl groups"/>
    <property type="evidence" value="ECO:0007669"/>
    <property type="project" value="InterPro"/>
</dbReference>
<dbReference type="KEGG" id="otk:C6570_16780"/>
<organism evidence="3 4">
    <name type="scientific">Ottowia oryzae</name>
    <dbReference type="NCBI Taxonomy" id="2109914"/>
    <lineage>
        <taxon>Bacteria</taxon>
        <taxon>Pseudomonadati</taxon>
        <taxon>Pseudomonadota</taxon>
        <taxon>Betaproteobacteria</taxon>
        <taxon>Burkholderiales</taxon>
        <taxon>Comamonadaceae</taxon>
        <taxon>Ottowia</taxon>
    </lineage>
</organism>
<dbReference type="AlphaFoldDB" id="A0A2S0MIH1"/>
<dbReference type="Pfam" id="PF14542">
    <property type="entry name" value="Acetyltransf_CG"/>
    <property type="match status" value="1"/>
</dbReference>
<dbReference type="OrthoDB" id="9813275at2"/>
<proteinExistence type="predicted"/>
<dbReference type="InterPro" id="IPR016181">
    <property type="entry name" value="Acyl_CoA_acyltransferase"/>
</dbReference>
<evidence type="ECO:0000259" key="2">
    <source>
        <dbReference type="PROSITE" id="PS51729"/>
    </source>
</evidence>
<keyword evidence="4" id="KW-1185">Reference proteome</keyword>
<dbReference type="PROSITE" id="PS51729">
    <property type="entry name" value="GNAT_YJDJ"/>
    <property type="match status" value="1"/>
</dbReference>
<dbReference type="PANTHER" id="PTHR31435:SF10">
    <property type="entry name" value="BSR4717 PROTEIN"/>
    <property type="match status" value="1"/>
</dbReference>
<feature type="domain" description="N-acetyltransferase" evidence="2">
    <location>
        <begin position="5"/>
        <end position="91"/>
    </location>
</feature>
<evidence type="ECO:0000259" key="1">
    <source>
        <dbReference type="PROSITE" id="PS51186"/>
    </source>
</evidence>
<dbReference type="Gene3D" id="3.40.630.30">
    <property type="match status" value="1"/>
</dbReference>
<dbReference type="EMBL" id="CP027666">
    <property type="protein sequence ID" value="AVO35694.1"/>
    <property type="molecule type" value="Genomic_DNA"/>
</dbReference>
<name>A0A2S0MIH1_9BURK</name>
<evidence type="ECO:0000313" key="4">
    <source>
        <dbReference type="Proteomes" id="UP000239709"/>
    </source>
</evidence>
<keyword evidence="3" id="KW-0808">Transferase</keyword>
<dbReference type="RefSeq" id="WP_106704240.1">
    <property type="nucleotide sequence ID" value="NZ_CP027666.1"/>
</dbReference>
<protein>
    <submittedName>
        <fullName evidence="3">N-acetyltransferase</fullName>
    </submittedName>
</protein>
<dbReference type="InterPro" id="IPR000182">
    <property type="entry name" value="GNAT_dom"/>
</dbReference>
<evidence type="ECO:0000313" key="3">
    <source>
        <dbReference type="EMBL" id="AVO35694.1"/>
    </source>
</evidence>
<gene>
    <name evidence="3" type="ORF">C6570_16780</name>
</gene>
<dbReference type="CDD" id="cd04301">
    <property type="entry name" value="NAT_SF"/>
    <property type="match status" value="1"/>
</dbReference>
<feature type="domain" description="N-acetyltransferase" evidence="1">
    <location>
        <begin position="1"/>
        <end position="91"/>
    </location>
</feature>